<dbReference type="Pfam" id="PF25073">
    <property type="entry name" value="DUF7797"/>
    <property type="match status" value="1"/>
</dbReference>
<dbReference type="GO" id="GO:0008270">
    <property type="term" value="F:zinc ion binding"/>
    <property type="evidence" value="ECO:0007669"/>
    <property type="project" value="UniProtKB-KW"/>
</dbReference>
<dbReference type="EMBL" id="CM035419">
    <property type="protein sequence ID" value="KAH7415893.1"/>
    <property type="molecule type" value="Genomic_DNA"/>
</dbReference>
<dbReference type="InterPro" id="IPR013083">
    <property type="entry name" value="Znf_RING/FYVE/PHD"/>
</dbReference>
<evidence type="ECO:0000256" key="6">
    <source>
        <dbReference type="SAM" id="SignalP"/>
    </source>
</evidence>
<evidence type="ECO:0000313" key="9">
    <source>
        <dbReference type="EMBL" id="KAH7415893.1"/>
    </source>
</evidence>
<feature type="chain" id="PRO_5035945355" description="BAH domain-containing protein" evidence="6">
    <location>
        <begin position="24"/>
        <end position="773"/>
    </location>
</feature>
<organism evidence="9 10">
    <name type="scientific">Ceratopteris richardii</name>
    <name type="common">Triangle waterfern</name>
    <dbReference type="NCBI Taxonomy" id="49495"/>
    <lineage>
        <taxon>Eukaryota</taxon>
        <taxon>Viridiplantae</taxon>
        <taxon>Streptophyta</taxon>
        <taxon>Embryophyta</taxon>
        <taxon>Tracheophyta</taxon>
        <taxon>Polypodiopsida</taxon>
        <taxon>Polypodiidae</taxon>
        <taxon>Polypodiales</taxon>
        <taxon>Pteridineae</taxon>
        <taxon>Pteridaceae</taxon>
        <taxon>Parkerioideae</taxon>
        <taxon>Ceratopteris</taxon>
    </lineage>
</organism>
<feature type="signal peptide" evidence="6">
    <location>
        <begin position="1"/>
        <end position="23"/>
    </location>
</feature>
<dbReference type="OrthoDB" id="787137at2759"/>
<evidence type="ECO:0000256" key="1">
    <source>
        <dbReference type="ARBA" id="ARBA00022723"/>
    </source>
</evidence>
<keyword evidence="1" id="KW-0479">Metal-binding</keyword>
<evidence type="ECO:0000259" key="7">
    <source>
        <dbReference type="PROSITE" id="PS50016"/>
    </source>
</evidence>
<keyword evidence="2 4" id="KW-0863">Zinc-finger</keyword>
<sequence length="773" mass="84486">MNHCYVTCLCSFHVHALAHGVSACCSVGHPRAIAGYVSMGAVDALVREEFPGDENVDDGKLSSKKRSGSELPMQTDNCDATADAEPVKDDDHYYSSVPLHCFIDIAQQQSSAEPATKRMKLNATTSRYLNIDSTMKHVADIVLTLAGLGCIRAGREPTAEERRLQAEAYGHLGFLVQELNPRDLVSQVAVDNLINDLGLRKAEVKEAKTFAQILEEFQPSIPSQMAQPPRMVTDSVTAEKKIDISDHQKSLISASRPPHHVHDSSNRMHNEQGRLHVEGEALSTVRKKDEGVSPHSQFAQVIQDILKPRYPADCPIQPAHSRTFMNTAMPCEKCKAVVMEIANVLVCDTCEKVSHLRCLQTYLLAGIPKGDWHCPQCNESKQGKQYTPKYGRVKAGFSFSRASGMIGKSSAYGPSNIQNVKQLTGSIDGNFNRQAFGKTGVQISAIEHNLGNQVPSSNRSSQNISMHGNMGGGFTTLIGNAPEGEGCNKLLEAGEAASSQLYSHHHSEAHTSTRTAFLNLQAGISAAVLSSQLQCQASKIEQGSVATTIADRGAQSIQPAVSNNSGTLPVHSMGSLNGRRHSNSTEEAESVDEMSAVSGQEADFGQTRKEVDRFGVEWASDVIHRAEGKNFYAACTVGGHLYRVQDCALFRPETPHVPPYIARLQALWEDVHGAKWVRVNWCYYPADMVMVPGRPPNPEIHEVYESNHGDNNLVGTIQGQCLVLQPENYSKEMEMRQELLKSGSTGENFVPAFVCRWIYDVITSTFRPAFGAS</sequence>
<name>A0A8T2TDU3_CERRI</name>
<dbReference type="Gene3D" id="2.30.30.490">
    <property type="match status" value="1"/>
</dbReference>
<evidence type="ECO:0000313" key="10">
    <source>
        <dbReference type="Proteomes" id="UP000825935"/>
    </source>
</evidence>
<evidence type="ECO:0000256" key="3">
    <source>
        <dbReference type="ARBA" id="ARBA00022833"/>
    </source>
</evidence>
<feature type="domain" description="PHD-type" evidence="7">
    <location>
        <begin position="328"/>
        <end position="380"/>
    </location>
</feature>
<feature type="domain" description="BAH" evidence="8">
    <location>
        <begin position="640"/>
        <end position="770"/>
    </location>
</feature>
<dbReference type="SMART" id="SM00439">
    <property type="entry name" value="BAH"/>
    <property type="match status" value="1"/>
</dbReference>
<dbReference type="GO" id="GO:0003682">
    <property type="term" value="F:chromatin binding"/>
    <property type="evidence" value="ECO:0007669"/>
    <property type="project" value="InterPro"/>
</dbReference>
<dbReference type="InterPro" id="IPR043151">
    <property type="entry name" value="BAH_sf"/>
</dbReference>
<keyword evidence="3" id="KW-0862">Zinc</keyword>
<accession>A0A8T2TDU3</accession>
<evidence type="ECO:0000256" key="4">
    <source>
        <dbReference type="PROSITE-ProRule" id="PRU00146"/>
    </source>
</evidence>
<dbReference type="InterPro" id="IPR011011">
    <property type="entry name" value="Znf_FYVE_PHD"/>
</dbReference>
<dbReference type="Proteomes" id="UP000825935">
    <property type="component" value="Chromosome 14"/>
</dbReference>
<evidence type="ECO:0000259" key="8">
    <source>
        <dbReference type="PROSITE" id="PS51038"/>
    </source>
</evidence>
<evidence type="ECO:0008006" key="11">
    <source>
        <dbReference type="Google" id="ProtNLM"/>
    </source>
</evidence>
<dbReference type="InterPro" id="IPR001965">
    <property type="entry name" value="Znf_PHD"/>
</dbReference>
<keyword evidence="6" id="KW-0732">Signal</keyword>
<keyword evidence="10" id="KW-1185">Reference proteome</keyword>
<dbReference type="AlphaFoldDB" id="A0A8T2TDU3"/>
<protein>
    <recommendedName>
        <fullName evidence="11">BAH domain-containing protein</fullName>
    </recommendedName>
</protein>
<comment type="caution">
    <text evidence="9">The sequence shown here is derived from an EMBL/GenBank/DDBJ whole genome shotgun (WGS) entry which is preliminary data.</text>
</comment>
<dbReference type="PROSITE" id="PS51038">
    <property type="entry name" value="BAH"/>
    <property type="match status" value="1"/>
</dbReference>
<dbReference type="SMART" id="SM00249">
    <property type="entry name" value="PHD"/>
    <property type="match status" value="1"/>
</dbReference>
<dbReference type="PANTHER" id="PTHR47527:SF3">
    <property type="entry name" value="RING_FYVE_PHD ZINC FINGER SUPERFAMILY PROTEIN"/>
    <property type="match status" value="1"/>
</dbReference>
<gene>
    <name evidence="9" type="ORF">KP509_14G064400</name>
</gene>
<evidence type="ECO:0000256" key="5">
    <source>
        <dbReference type="SAM" id="MobiDB-lite"/>
    </source>
</evidence>
<dbReference type="SUPFAM" id="SSF57903">
    <property type="entry name" value="FYVE/PHD zinc finger"/>
    <property type="match status" value="1"/>
</dbReference>
<dbReference type="OMA" id="KCYFPDD"/>
<dbReference type="InterPro" id="IPR056699">
    <property type="entry name" value="DUF7797"/>
</dbReference>
<reference evidence="9" key="1">
    <citation type="submission" date="2021-08" db="EMBL/GenBank/DDBJ databases">
        <title>WGS assembly of Ceratopteris richardii.</title>
        <authorList>
            <person name="Marchant D.B."/>
            <person name="Chen G."/>
            <person name="Jenkins J."/>
            <person name="Shu S."/>
            <person name="Leebens-Mack J."/>
            <person name="Grimwood J."/>
            <person name="Schmutz J."/>
            <person name="Soltis P."/>
            <person name="Soltis D."/>
            <person name="Chen Z.-H."/>
        </authorList>
    </citation>
    <scope>NUCLEOTIDE SEQUENCE</scope>
    <source>
        <strain evidence="9">Whitten #5841</strain>
        <tissue evidence="9">Leaf</tissue>
    </source>
</reference>
<feature type="region of interest" description="Disordered" evidence="5">
    <location>
        <begin position="53"/>
        <end position="77"/>
    </location>
</feature>
<dbReference type="Pfam" id="PF01426">
    <property type="entry name" value="BAH"/>
    <property type="match status" value="1"/>
</dbReference>
<dbReference type="Pfam" id="PF00628">
    <property type="entry name" value="PHD"/>
    <property type="match status" value="1"/>
</dbReference>
<dbReference type="PROSITE" id="PS50016">
    <property type="entry name" value="ZF_PHD_2"/>
    <property type="match status" value="1"/>
</dbReference>
<dbReference type="Gene3D" id="3.30.40.10">
    <property type="entry name" value="Zinc/RING finger domain, C3HC4 (zinc finger)"/>
    <property type="match status" value="1"/>
</dbReference>
<dbReference type="InterPro" id="IPR001025">
    <property type="entry name" value="BAH_dom"/>
</dbReference>
<dbReference type="InterPro" id="IPR019787">
    <property type="entry name" value="Znf_PHD-finger"/>
</dbReference>
<dbReference type="PANTHER" id="PTHR47527">
    <property type="entry name" value="RING/FYVE/PHD ZINC FINGER SUPERFAMILY PROTEIN"/>
    <property type="match status" value="1"/>
</dbReference>
<proteinExistence type="predicted"/>
<evidence type="ECO:0000256" key="2">
    <source>
        <dbReference type="ARBA" id="ARBA00022771"/>
    </source>
</evidence>